<sequence>MEESISGFLILLLMSALDICYLKYFEMNNPLPTGFDLINAMQISSFLYTLRNLDGEKNLEDNSTIVSIDGSMFIRGTFKDSTLGSVVDIDLPVQAWSMDTEDIWEEDISVNDGDIADALNYVYWGSRSHEALPFYYGDNNSGITTFTTDFTV</sequence>
<gene>
    <name evidence="2" type="ORF">GFSPODELE1_LOCUS5523</name>
</gene>
<accession>A0ABP1DCT2</accession>
<organism evidence="2 3">
    <name type="scientific">Somion occarium</name>
    <dbReference type="NCBI Taxonomy" id="3059160"/>
    <lineage>
        <taxon>Eukaryota</taxon>
        <taxon>Fungi</taxon>
        <taxon>Dikarya</taxon>
        <taxon>Basidiomycota</taxon>
        <taxon>Agaricomycotina</taxon>
        <taxon>Agaricomycetes</taxon>
        <taxon>Polyporales</taxon>
        <taxon>Cerrenaceae</taxon>
        <taxon>Somion</taxon>
    </lineage>
</organism>
<protein>
    <submittedName>
        <fullName evidence="2">Uncharacterized protein</fullName>
    </submittedName>
</protein>
<reference evidence="3" key="1">
    <citation type="submission" date="2024-04" db="EMBL/GenBank/DDBJ databases">
        <authorList>
            <person name="Shaw F."/>
            <person name="Minotto A."/>
        </authorList>
    </citation>
    <scope>NUCLEOTIDE SEQUENCE [LARGE SCALE GENOMIC DNA]</scope>
</reference>
<name>A0ABP1DCT2_9APHY</name>
<feature type="chain" id="PRO_5047200546" evidence="1">
    <location>
        <begin position="23"/>
        <end position="152"/>
    </location>
</feature>
<evidence type="ECO:0000313" key="3">
    <source>
        <dbReference type="Proteomes" id="UP001497453"/>
    </source>
</evidence>
<evidence type="ECO:0000313" key="2">
    <source>
        <dbReference type="EMBL" id="CAL1705663.1"/>
    </source>
</evidence>
<evidence type="ECO:0000256" key="1">
    <source>
        <dbReference type="SAM" id="SignalP"/>
    </source>
</evidence>
<proteinExistence type="predicted"/>
<feature type="signal peptide" evidence="1">
    <location>
        <begin position="1"/>
        <end position="22"/>
    </location>
</feature>
<dbReference type="EMBL" id="OZ037946">
    <property type="protein sequence ID" value="CAL1705663.1"/>
    <property type="molecule type" value="Genomic_DNA"/>
</dbReference>
<keyword evidence="3" id="KW-1185">Reference proteome</keyword>
<keyword evidence="1" id="KW-0732">Signal</keyword>
<dbReference type="Proteomes" id="UP001497453">
    <property type="component" value="Chromosome 3"/>
</dbReference>